<gene>
    <name evidence="9" type="ORF">CEURO_LOCUS19560</name>
</gene>
<keyword evidence="2" id="KW-0479">Metal-binding</keyword>
<feature type="region of interest" description="Disordered" evidence="7">
    <location>
        <begin position="139"/>
        <end position="186"/>
    </location>
</feature>
<dbReference type="EMBL" id="CAMAPE010000060">
    <property type="protein sequence ID" value="CAH9112377.1"/>
    <property type="molecule type" value="Genomic_DNA"/>
</dbReference>
<dbReference type="PANTHER" id="PTHR46309">
    <property type="entry name" value="PHD FINGER PROTEIN 12"/>
    <property type="match status" value="1"/>
</dbReference>
<evidence type="ECO:0000313" key="10">
    <source>
        <dbReference type="Proteomes" id="UP001152484"/>
    </source>
</evidence>
<feature type="compositionally biased region" description="Basic residues" evidence="7">
    <location>
        <begin position="448"/>
        <end position="463"/>
    </location>
</feature>
<dbReference type="CDD" id="cd04301">
    <property type="entry name" value="NAT_SF"/>
    <property type="match status" value="1"/>
</dbReference>
<evidence type="ECO:0000313" key="9">
    <source>
        <dbReference type="EMBL" id="CAH9112377.1"/>
    </source>
</evidence>
<dbReference type="Pfam" id="PF00628">
    <property type="entry name" value="PHD"/>
    <property type="match status" value="1"/>
</dbReference>
<feature type="region of interest" description="Disordered" evidence="7">
    <location>
        <begin position="395"/>
        <end position="463"/>
    </location>
</feature>
<reference evidence="9" key="1">
    <citation type="submission" date="2022-07" db="EMBL/GenBank/DDBJ databases">
        <authorList>
            <person name="Macas J."/>
            <person name="Novak P."/>
            <person name="Neumann P."/>
        </authorList>
    </citation>
    <scope>NUCLEOTIDE SEQUENCE</scope>
</reference>
<dbReference type="SMART" id="SM00249">
    <property type="entry name" value="PHD"/>
    <property type="match status" value="1"/>
</dbReference>
<dbReference type="InterPro" id="IPR019786">
    <property type="entry name" value="Zinc_finger_PHD-type_CS"/>
</dbReference>
<sequence length="975" mass="109510">MEEGFRSINNCKEGRVELDLNVEPMEETENAFVKTDHVSHQKYDFQPLEIKLEDRGSLVNVKSENGACLAASATACVEESKSIRCDGDAVRECNLADNRYLPIMSNGSGCVKEEPYTSQQVYVRKEKLKSHDDFYESRQVEKRLTGRKRKNAENSQGYNEEAKRKKDNHESSKDKTGNLGMGLRSRMNCKSPAETQLMEAIEEDHKIDIDQPQEAIKDSKKVKGRRGRPPKIRDNDKCAPPISKDKKKVNERQSKPLKTPCQDGSSEMVTIKKDQERESKEKYSNNNPDGNTIKSSNMSIKLKEADGGRRAQRQVVRDQIVEILIKAGWTIEYRPRQAREYRDAVYVDGSGRTHWSITFAYKRLKDKVDAGAADAKTLSAFTVIPEEVLEILSRKTQGKKEKSVKNGKGSKSVKNPKGKEKLNNKPKFRDRSLKKTVKTNVHSPDHHTSKKGSARSKRDGRSRKSYALLARRSEEMSADQEGEGFVVYDGKRNLLSWMIDSGVIKSGSVVQYMNGERAKVMREGKINSDGICCCCCGQTFAPFDFETHAGSTLCQPLKHICMESGRSLLQCLADSWRGKQEEYESKKFHGDVDADDPNDDTCNICGDGGDLICCDGCPSTFHQNCLNIQKLPSGDWRCVYCSCKFCGAVAVAGDVDGHTTVSDLPLCLLCEERFHFSCKQDETADNLDSMGLTLTFCGQECEKLYEGLQALLGVKHDMDEGFSWTVLHQSSVGKEDEIGRDNNMFKVECNSRLAVAFSVMDECFMPILDQRSKMNVIQNVVYNIGSNFKRLNFCGFYTVILEKGDDLVAAASIRLHGNVLAEMPFIGTRYKYRRQGMCRRLLCSIETALSSLGIKKLVIPAITELNETWTKVFGFMPLEESKRREMMHMSLIVFPGTDMLQKPLLKKHQGTEESHIMSPDAIAELNPKQKIDAIEALESHSTSLTSSLGGFLEDTPSEVKSGFESFVQQEGLKVQ</sequence>
<keyword evidence="10" id="KW-1185">Reference proteome</keyword>
<protein>
    <recommendedName>
        <fullName evidence="8">PHD-type domain-containing protein</fullName>
    </recommendedName>
</protein>
<comment type="subcellular location">
    <subcellularLocation>
        <location evidence="1">Nucleus</location>
    </subcellularLocation>
</comment>
<evidence type="ECO:0000256" key="4">
    <source>
        <dbReference type="ARBA" id="ARBA00022833"/>
    </source>
</evidence>
<accession>A0A9P1EKA1</accession>
<dbReference type="CDD" id="cd15539">
    <property type="entry name" value="PHD1_AIRE"/>
    <property type="match status" value="1"/>
</dbReference>
<comment type="caution">
    <text evidence="9">The sequence shown here is derived from an EMBL/GenBank/DDBJ whole genome shotgun (WGS) entry which is preliminary data.</text>
</comment>
<dbReference type="Pfam" id="PF22970">
    <property type="entry name" value="DUF7028"/>
    <property type="match status" value="1"/>
</dbReference>
<dbReference type="InterPro" id="IPR011011">
    <property type="entry name" value="Znf_FYVE_PHD"/>
</dbReference>
<name>A0A9P1EKA1_CUSEU</name>
<keyword evidence="3 6" id="KW-0863">Zinc-finger</keyword>
<evidence type="ECO:0000256" key="3">
    <source>
        <dbReference type="ARBA" id="ARBA00022771"/>
    </source>
</evidence>
<keyword evidence="5" id="KW-0539">Nucleus</keyword>
<dbReference type="InterPro" id="IPR054292">
    <property type="entry name" value="DUF7028"/>
</dbReference>
<feature type="compositionally biased region" description="Polar residues" evidence="7">
    <location>
        <begin position="284"/>
        <end position="295"/>
    </location>
</feature>
<keyword evidence="4" id="KW-0862">Zinc</keyword>
<organism evidence="9 10">
    <name type="scientific">Cuscuta europaea</name>
    <name type="common">European dodder</name>
    <dbReference type="NCBI Taxonomy" id="41803"/>
    <lineage>
        <taxon>Eukaryota</taxon>
        <taxon>Viridiplantae</taxon>
        <taxon>Streptophyta</taxon>
        <taxon>Embryophyta</taxon>
        <taxon>Tracheophyta</taxon>
        <taxon>Spermatophyta</taxon>
        <taxon>Magnoliopsida</taxon>
        <taxon>eudicotyledons</taxon>
        <taxon>Gunneridae</taxon>
        <taxon>Pentapetalae</taxon>
        <taxon>asterids</taxon>
        <taxon>lamiids</taxon>
        <taxon>Solanales</taxon>
        <taxon>Convolvulaceae</taxon>
        <taxon>Cuscuteae</taxon>
        <taxon>Cuscuta</taxon>
        <taxon>Cuscuta subgen. Cuscuta</taxon>
    </lineage>
</organism>
<dbReference type="InterPro" id="IPR056511">
    <property type="entry name" value="IDM1_C"/>
</dbReference>
<dbReference type="SUPFAM" id="SSF57903">
    <property type="entry name" value="FYVE/PHD zinc finger"/>
    <property type="match status" value="1"/>
</dbReference>
<feature type="compositionally biased region" description="Low complexity" evidence="7">
    <location>
        <begin position="406"/>
        <end position="415"/>
    </location>
</feature>
<feature type="compositionally biased region" description="Basic and acidic residues" evidence="7">
    <location>
        <begin position="270"/>
        <end position="283"/>
    </location>
</feature>
<dbReference type="PROSITE" id="PS50016">
    <property type="entry name" value="ZF_PHD_2"/>
    <property type="match status" value="1"/>
</dbReference>
<feature type="region of interest" description="Disordered" evidence="7">
    <location>
        <begin position="204"/>
        <end position="295"/>
    </location>
</feature>
<dbReference type="Pfam" id="PF23209">
    <property type="entry name" value="IDM1_C"/>
    <property type="match status" value="1"/>
</dbReference>
<feature type="compositionally biased region" description="Basic and acidic residues" evidence="7">
    <location>
        <begin position="417"/>
        <end position="433"/>
    </location>
</feature>
<dbReference type="Proteomes" id="UP001152484">
    <property type="component" value="Unassembled WGS sequence"/>
</dbReference>
<feature type="compositionally biased region" description="Basic and acidic residues" evidence="7">
    <location>
        <begin position="204"/>
        <end position="221"/>
    </location>
</feature>
<dbReference type="PANTHER" id="PTHR46309:SF1">
    <property type="entry name" value="PHD FINGER PROTEIN 12"/>
    <property type="match status" value="1"/>
</dbReference>
<dbReference type="GO" id="GO:0005634">
    <property type="term" value="C:nucleus"/>
    <property type="evidence" value="ECO:0007669"/>
    <property type="project" value="UniProtKB-SubCell"/>
</dbReference>
<evidence type="ECO:0000259" key="8">
    <source>
        <dbReference type="PROSITE" id="PS50016"/>
    </source>
</evidence>
<feature type="domain" description="PHD-type" evidence="8">
    <location>
        <begin position="599"/>
        <end position="644"/>
    </location>
</feature>
<dbReference type="Pfam" id="PF16135">
    <property type="entry name" value="TDBD"/>
    <property type="match status" value="1"/>
</dbReference>
<dbReference type="PROSITE" id="PS01359">
    <property type="entry name" value="ZF_PHD_1"/>
    <property type="match status" value="1"/>
</dbReference>
<dbReference type="InterPro" id="IPR001965">
    <property type="entry name" value="Znf_PHD"/>
</dbReference>
<dbReference type="InterPro" id="IPR016181">
    <property type="entry name" value="Acyl_CoA_acyltransferase"/>
</dbReference>
<evidence type="ECO:0000256" key="6">
    <source>
        <dbReference type="PROSITE-ProRule" id="PRU00146"/>
    </source>
</evidence>
<dbReference type="GO" id="GO:0006357">
    <property type="term" value="P:regulation of transcription by RNA polymerase II"/>
    <property type="evidence" value="ECO:0007669"/>
    <property type="project" value="TreeGrafter"/>
</dbReference>
<proteinExistence type="predicted"/>
<evidence type="ECO:0000256" key="1">
    <source>
        <dbReference type="ARBA" id="ARBA00004123"/>
    </source>
</evidence>
<dbReference type="InterPro" id="IPR042163">
    <property type="entry name" value="PHF12"/>
</dbReference>
<evidence type="ECO:0000256" key="5">
    <source>
        <dbReference type="ARBA" id="ARBA00023242"/>
    </source>
</evidence>
<evidence type="ECO:0000256" key="2">
    <source>
        <dbReference type="ARBA" id="ARBA00022723"/>
    </source>
</evidence>
<dbReference type="InterPro" id="IPR013083">
    <property type="entry name" value="Znf_RING/FYVE/PHD"/>
</dbReference>
<feature type="compositionally biased region" description="Basic and acidic residues" evidence="7">
    <location>
        <begin position="160"/>
        <end position="176"/>
    </location>
</feature>
<dbReference type="Gene3D" id="3.30.40.10">
    <property type="entry name" value="Zinc/RING finger domain, C3HC4 (zinc finger)"/>
    <property type="match status" value="1"/>
</dbReference>
<evidence type="ECO:0000256" key="7">
    <source>
        <dbReference type="SAM" id="MobiDB-lite"/>
    </source>
</evidence>
<dbReference type="AlphaFoldDB" id="A0A9P1EKA1"/>
<dbReference type="InterPro" id="IPR032308">
    <property type="entry name" value="TDBD"/>
</dbReference>
<dbReference type="GO" id="GO:0008270">
    <property type="term" value="F:zinc ion binding"/>
    <property type="evidence" value="ECO:0007669"/>
    <property type="project" value="UniProtKB-KW"/>
</dbReference>
<dbReference type="SUPFAM" id="SSF55729">
    <property type="entry name" value="Acyl-CoA N-acyltransferases (Nat)"/>
    <property type="match status" value="1"/>
</dbReference>
<dbReference type="OrthoDB" id="429143at2759"/>
<dbReference type="InterPro" id="IPR019787">
    <property type="entry name" value="Znf_PHD-finger"/>
</dbReference>
<dbReference type="GO" id="GO:0003714">
    <property type="term" value="F:transcription corepressor activity"/>
    <property type="evidence" value="ECO:0007669"/>
    <property type="project" value="InterPro"/>
</dbReference>